<evidence type="ECO:0000313" key="16">
    <source>
        <dbReference type="EMBL" id="HIY66316.1"/>
    </source>
</evidence>
<evidence type="ECO:0000256" key="9">
    <source>
        <dbReference type="ARBA" id="ARBA00022793"/>
    </source>
</evidence>
<keyword evidence="11" id="KW-0464">Manganese</keyword>
<keyword evidence="6" id="KW-0312">Gluconeogenesis</keyword>
<dbReference type="CDD" id="cd00819">
    <property type="entry name" value="PEPCK_GTP"/>
    <property type="match status" value="1"/>
</dbReference>
<accession>A0A9D2C8M5</accession>
<reference evidence="16" key="1">
    <citation type="journal article" date="2021" name="PeerJ">
        <title>Extensive microbial diversity within the chicken gut microbiome revealed by metagenomics and culture.</title>
        <authorList>
            <person name="Gilroy R."/>
            <person name="Ravi A."/>
            <person name="Getino M."/>
            <person name="Pursley I."/>
            <person name="Horton D.L."/>
            <person name="Alikhan N.F."/>
            <person name="Baker D."/>
            <person name="Gharbi K."/>
            <person name="Hall N."/>
            <person name="Watson M."/>
            <person name="Adriaenssens E.M."/>
            <person name="Foster-Nyarko E."/>
            <person name="Jarju S."/>
            <person name="Secka A."/>
            <person name="Antonio M."/>
            <person name="Oren A."/>
            <person name="Chaudhuri R.R."/>
            <person name="La Ragione R."/>
            <person name="Hildebrand F."/>
            <person name="Pallen M.J."/>
        </authorList>
    </citation>
    <scope>NUCLEOTIDE SEQUENCE</scope>
    <source>
        <strain evidence="16">ChiGjej1B1-98</strain>
    </source>
</reference>
<evidence type="ECO:0000256" key="3">
    <source>
        <dbReference type="ARBA" id="ARBA00005796"/>
    </source>
</evidence>
<dbReference type="Gene3D" id="2.170.8.10">
    <property type="entry name" value="Phosphoenolpyruvate Carboxykinase, domain 2"/>
    <property type="match status" value="1"/>
</dbReference>
<comment type="subunit">
    <text evidence="4">Monomer.</text>
</comment>
<feature type="domain" description="Phosphoenolpyruvate carboxykinase GTP-utilising N-terminal" evidence="15">
    <location>
        <begin position="11"/>
        <end position="229"/>
    </location>
</feature>
<dbReference type="GO" id="GO:0071333">
    <property type="term" value="P:cellular response to glucose stimulus"/>
    <property type="evidence" value="ECO:0007669"/>
    <property type="project" value="TreeGrafter"/>
</dbReference>
<dbReference type="Proteomes" id="UP000824005">
    <property type="component" value="Unassembled WGS sequence"/>
</dbReference>
<evidence type="ECO:0000256" key="1">
    <source>
        <dbReference type="ARBA" id="ARBA00001936"/>
    </source>
</evidence>
<reference evidence="16" key="2">
    <citation type="submission" date="2021-04" db="EMBL/GenBank/DDBJ databases">
        <authorList>
            <person name="Gilroy R."/>
        </authorList>
    </citation>
    <scope>NUCLEOTIDE SEQUENCE</scope>
    <source>
        <strain evidence="16">ChiGjej1B1-98</strain>
    </source>
</reference>
<dbReference type="HAMAP" id="MF_00452">
    <property type="entry name" value="PEPCK_GTP"/>
    <property type="match status" value="1"/>
</dbReference>
<evidence type="ECO:0000256" key="6">
    <source>
        <dbReference type="ARBA" id="ARBA00022432"/>
    </source>
</evidence>
<dbReference type="GO" id="GO:0005829">
    <property type="term" value="C:cytosol"/>
    <property type="evidence" value="ECO:0007669"/>
    <property type="project" value="TreeGrafter"/>
</dbReference>
<evidence type="ECO:0000259" key="14">
    <source>
        <dbReference type="Pfam" id="PF00821"/>
    </source>
</evidence>
<keyword evidence="9" id="KW-0210">Decarboxylase</keyword>
<comment type="pathway">
    <text evidence="2">Carbohydrate biosynthesis; gluconeogenesis.</text>
</comment>
<dbReference type="GO" id="GO:0005525">
    <property type="term" value="F:GTP binding"/>
    <property type="evidence" value="ECO:0007669"/>
    <property type="project" value="UniProtKB-KW"/>
</dbReference>
<dbReference type="EC" id="4.1.1.32" evidence="5"/>
<evidence type="ECO:0000256" key="2">
    <source>
        <dbReference type="ARBA" id="ARBA00004742"/>
    </source>
</evidence>
<dbReference type="SUPFAM" id="SSF53795">
    <property type="entry name" value="PEP carboxykinase-like"/>
    <property type="match status" value="1"/>
</dbReference>
<evidence type="ECO:0000256" key="12">
    <source>
        <dbReference type="ARBA" id="ARBA00023239"/>
    </source>
</evidence>
<evidence type="ECO:0000256" key="8">
    <source>
        <dbReference type="ARBA" id="ARBA00022741"/>
    </source>
</evidence>
<dbReference type="GO" id="GO:0006094">
    <property type="term" value="P:gluconeogenesis"/>
    <property type="evidence" value="ECO:0007669"/>
    <property type="project" value="UniProtKB-KW"/>
</dbReference>
<evidence type="ECO:0000256" key="10">
    <source>
        <dbReference type="ARBA" id="ARBA00023134"/>
    </source>
</evidence>
<dbReference type="GO" id="GO:0033993">
    <property type="term" value="P:response to lipid"/>
    <property type="evidence" value="ECO:0007669"/>
    <property type="project" value="TreeGrafter"/>
</dbReference>
<dbReference type="Pfam" id="PF17297">
    <property type="entry name" value="PEPCK_N"/>
    <property type="match status" value="1"/>
</dbReference>
<dbReference type="Gene3D" id="3.90.228.20">
    <property type="match status" value="1"/>
</dbReference>
<gene>
    <name evidence="16" type="ORF">H9830_08585</name>
</gene>
<evidence type="ECO:0000256" key="4">
    <source>
        <dbReference type="ARBA" id="ARBA00011245"/>
    </source>
</evidence>
<dbReference type="PANTHER" id="PTHR11561:SF0">
    <property type="entry name" value="PHOSPHOENOLPYRUVATE CARBOXYKINASE [GTP]-RELATED"/>
    <property type="match status" value="1"/>
</dbReference>
<comment type="similarity">
    <text evidence="3">Belongs to the phosphoenolpyruvate carboxykinase [GTP] family.</text>
</comment>
<dbReference type="InterPro" id="IPR018091">
    <property type="entry name" value="PEP_carboxykin_GTP_CS"/>
</dbReference>
<dbReference type="EMBL" id="DXDC01000258">
    <property type="protein sequence ID" value="HIY66316.1"/>
    <property type="molecule type" value="Genomic_DNA"/>
</dbReference>
<keyword evidence="8" id="KW-0547">Nucleotide-binding</keyword>
<dbReference type="PANTHER" id="PTHR11561">
    <property type="entry name" value="PHOSPHOENOLPYRUVATE CARBOXYKINASE"/>
    <property type="match status" value="1"/>
</dbReference>
<dbReference type="GO" id="GO:0019543">
    <property type="term" value="P:propionate catabolic process"/>
    <property type="evidence" value="ECO:0007669"/>
    <property type="project" value="TreeGrafter"/>
</dbReference>
<dbReference type="InterPro" id="IPR035078">
    <property type="entry name" value="PEP_carboxykinase_GTP_N"/>
</dbReference>
<protein>
    <recommendedName>
        <fullName evidence="13">Phosphoenolpyruvate carboxykinase [GTP]</fullName>
        <ecNumber evidence="5">4.1.1.32</ecNumber>
    </recommendedName>
</protein>
<dbReference type="Gene3D" id="3.40.449.10">
    <property type="entry name" value="Phosphoenolpyruvate Carboxykinase, domain 1"/>
    <property type="match status" value="1"/>
</dbReference>
<dbReference type="FunFam" id="3.40.449.10:FF:000005">
    <property type="entry name" value="Phosphoenolpyruvate carboxykinase [GTP]"/>
    <property type="match status" value="1"/>
</dbReference>
<dbReference type="GO" id="GO:0042594">
    <property type="term" value="P:response to starvation"/>
    <property type="evidence" value="ECO:0007669"/>
    <property type="project" value="TreeGrafter"/>
</dbReference>
<evidence type="ECO:0000256" key="7">
    <source>
        <dbReference type="ARBA" id="ARBA00022723"/>
    </source>
</evidence>
<sequence length="489" mass="54058">MTHDAAQDVRDWVDEIAAKTQPKEIRYLTGTDEEYRDLTQTLLEAGTIVPVPKRPGSYLARSSRDDVARMEDRTFICSEREIDAGPTNNWHDPADMRAKLDELFTGSMRGRTMFVLPFSMGPLGGPISQLGVEITDSAYVAVSMMLMTRVTPDVHSAIDAGAFWVKALHSVGAPLAQGQKDVAWPSNPTRYITHFPETREIISYGSAYGGNALLAKKAFALRIASVMARDEGWMAEHMLILRMTHESGRVIHIAGAFPSACGKTNLAMLQSSLPEWRVETIGDDIAWLRPGADGRLWAINPEYGFFGVAPGTSEKTNKVAMDIMERDVMFTNVALTEDGDVWWEGMSKEIPENLTDWQGNAYDPASGQPAAHPNARFTVRASQAPSIAPDYDTPEGFPIDAIIFGGRRPSLVPLVLQSRSWQHGVFIGSTISSQQTAAAEGPVGQIRRDPFAMLPFAGYNMGDYFSHWLRMGEQLGEQAPKIFNVNWFR</sequence>
<keyword evidence="10" id="KW-0342">GTP-binding</keyword>
<dbReference type="InterPro" id="IPR013035">
    <property type="entry name" value="PEP_carboxykinase_C"/>
</dbReference>
<feature type="domain" description="Phosphoenolpyruvate carboxykinase C-terminal P-loop" evidence="14">
    <location>
        <begin position="233"/>
        <end position="489"/>
    </location>
</feature>
<dbReference type="GO" id="GO:0006107">
    <property type="term" value="P:oxaloacetate metabolic process"/>
    <property type="evidence" value="ECO:0007669"/>
    <property type="project" value="TreeGrafter"/>
</dbReference>
<dbReference type="AlphaFoldDB" id="A0A9D2C8M5"/>
<dbReference type="GO" id="GO:0004613">
    <property type="term" value="F:phosphoenolpyruvate carboxykinase (GTP) activity"/>
    <property type="evidence" value="ECO:0007669"/>
    <property type="project" value="UniProtKB-EC"/>
</dbReference>
<evidence type="ECO:0000259" key="15">
    <source>
        <dbReference type="Pfam" id="PF17297"/>
    </source>
</evidence>
<dbReference type="NCBIfam" id="NF003253">
    <property type="entry name" value="PRK04210.1"/>
    <property type="match status" value="1"/>
</dbReference>
<dbReference type="PROSITE" id="PS00505">
    <property type="entry name" value="PEPCK_GTP"/>
    <property type="match status" value="1"/>
</dbReference>
<dbReference type="SUPFAM" id="SSF68923">
    <property type="entry name" value="PEP carboxykinase N-terminal domain"/>
    <property type="match status" value="1"/>
</dbReference>
<evidence type="ECO:0000256" key="5">
    <source>
        <dbReference type="ARBA" id="ARBA00012306"/>
    </source>
</evidence>
<name>A0A9D2C8M5_9MICO</name>
<evidence type="ECO:0000256" key="11">
    <source>
        <dbReference type="ARBA" id="ARBA00023211"/>
    </source>
</evidence>
<proteinExistence type="inferred from homology"/>
<comment type="cofactor">
    <cofactor evidence="1">
        <name>Mn(2+)</name>
        <dbReference type="ChEBI" id="CHEBI:29035"/>
    </cofactor>
</comment>
<keyword evidence="12 16" id="KW-0456">Lyase</keyword>
<dbReference type="InterPro" id="IPR008210">
    <property type="entry name" value="PEP_carboxykinase_N"/>
</dbReference>
<dbReference type="InterPro" id="IPR008209">
    <property type="entry name" value="PEP_carboxykinase_GTP"/>
</dbReference>
<keyword evidence="7" id="KW-0479">Metal-binding</keyword>
<dbReference type="GO" id="GO:0030145">
    <property type="term" value="F:manganese ion binding"/>
    <property type="evidence" value="ECO:0007669"/>
    <property type="project" value="TreeGrafter"/>
</dbReference>
<dbReference type="GO" id="GO:0046327">
    <property type="term" value="P:glycerol biosynthetic process from pyruvate"/>
    <property type="evidence" value="ECO:0007669"/>
    <property type="project" value="TreeGrafter"/>
</dbReference>
<dbReference type="InterPro" id="IPR035077">
    <property type="entry name" value="PEP_carboxykinase_GTP_C"/>
</dbReference>
<evidence type="ECO:0000256" key="13">
    <source>
        <dbReference type="ARBA" id="ARBA00072283"/>
    </source>
</evidence>
<feature type="non-terminal residue" evidence="16">
    <location>
        <position position="489"/>
    </location>
</feature>
<organism evidence="16 17">
    <name type="scientific">Candidatus Agrococcus pullicola</name>
    <dbReference type="NCBI Taxonomy" id="2838429"/>
    <lineage>
        <taxon>Bacteria</taxon>
        <taxon>Bacillati</taxon>
        <taxon>Actinomycetota</taxon>
        <taxon>Actinomycetes</taxon>
        <taxon>Micrococcales</taxon>
        <taxon>Microbacteriaceae</taxon>
        <taxon>Agrococcus</taxon>
    </lineage>
</organism>
<evidence type="ECO:0000313" key="17">
    <source>
        <dbReference type="Proteomes" id="UP000824005"/>
    </source>
</evidence>
<comment type="caution">
    <text evidence="16">The sequence shown here is derived from an EMBL/GenBank/DDBJ whole genome shotgun (WGS) entry which is preliminary data.</text>
</comment>
<dbReference type="Pfam" id="PF00821">
    <property type="entry name" value="PEPCK_GTP"/>
    <property type="match status" value="1"/>
</dbReference>